<evidence type="ECO:0000256" key="1">
    <source>
        <dbReference type="ARBA" id="ARBA00023015"/>
    </source>
</evidence>
<dbReference type="Pfam" id="PF20240">
    <property type="entry name" value="DUF6597"/>
    <property type="match status" value="1"/>
</dbReference>
<dbReference type="InterPro" id="IPR046532">
    <property type="entry name" value="DUF6597"/>
</dbReference>
<dbReference type="SUPFAM" id="SSF46689">
    <property type="entry name" value="Homeodomain-like"/>
    <property type="match status" value="1"/>
</dbReference>
<dbReference type="GO" id="GO:0043565">
    <property type="term" value="F:sequence-specific DNA binding"/>
    <property type="evidence" value="ECO:0007669"/>
    <property type="project" value="InterPro"/>
</dbReference>
<evidence type="ECO:0000259" key="4">
    <source>
        <dbReference type="PROSITE" id="PS01124"/>
    </source>
</evidence>
<protein>
    <submittedName>
        <fullName evidence="5">Helix-turn-helix, AraC domain protein</fullName>
    </submittedName>
</protein>
<proteinExistence type="predicted"/>
<keyword evidence="3" id="KW-0804">Transcription</keyword>
<dbReference type="Gene3D" id="1.10.10.60">
    <property type="entry name" value="Homeodomain-like"/>
    <property type="match status" value="1"/>
</dbReference>
<dbReference type="PROSITE" id="PS01124">
    <property type="entry name" value="HTH_ARAC_FAMILY_2"/>
    <property type="match status" value="1"/>
</dbReference>
<dbReference type="InterPro" id="IPR018060">
    <property type="entry name" value="HTH_AraC"/>
</dbReference>
<dbReference type="EMBL" id="CP002771">
    <property type="protein sequence ID" value="AEF56121.1"/>
    <property type="molecule type" value="Genomic_DNA"/>
</dbReference>
<keyword evidence="2" id="KW-0238">DNA-binding</keyword>
<gene>
    <name evidence="5" type="ordered locus">Mar181_3094</name>
</gene>
<dbReference type="AlphaFoldDB" id="F6CS14"/>
<keyword evidence="1" id="KW-0805">Transcription regulation</keyword>
<sequence length="277" mass="31868">MLSVSVIDQVSCIHSKQPWFVLSAEQDFSVSPSFQPEISHYYRFDADKSAETAFAIPDGCVDIVFDCDESNPVARVCGTTLEATNPEFIHRHRYFGVRFETGIISDLFDIGAEDLVEHQFNLLDMAPKAQKMFEQVVDAKCFSDQVSVAERFFSSKGSRQFSALSAMVIRYICEQKGNIRLADLEELTGYTLRTIQRLFRDEMGMSPKAFCRIIRCQSAIYDINHKQQVVFSDLACDLGFSDQSHFLREFKRLVSETPLRYQNQVKSEAYLNRIRYY</sequence>
<evidence type="ECO:0000256" key="3">
    <source>
        <dbReference type="ARBA" id="ARBA00023163"/>
    </source>
</evidence>
<dbReference type="Proteomes" id="UP000009230">
    <property type="component" value="Chromosome"/>
</dbReference>
<dbReference type="GO" id="GO:0003700">
    <property type="term" value="F:DNA-binding transcription factor activity"/>
    <property type="evidence" value="ECO:0007669"/>
    <property type="project" value="InterPro"/>
</dbReference>
<dbReference type="OrthoDB" id="9809338at2"/>
<dbReference type="InterPro" id="IPR050204">
    <property type="entry name" value="AraC_XylS_family_regulators"/>
</dbReference>
<dbReference type="Pfam" id="PF12833">
    <property type="entry name" value="HTH_18"/>
    <property type="match status" value="1"/>
</dbReference>
<dbReference type="STRING" id="491952.Mar181_3094"/>
<feature type="domain" description="HTH araC/xylS-type" evidence="4">
    <location>
        <begin position="166"/>
        <end position="264"/>
    </location>
</feature>
<dbReference type="InterPro" id="IPR009057">
    <property type="entry name" value="Homeodomain-like_sf"/>
</dbReference>
<dbReference type="PANTHER" id="PTHR46796">
    <property type="entry name" value="HTH-TYPE TRANSCRIPTIONAL ACTIVATOR RHAS-RELATED"/>
    <property type="match status" value="1"/>
</dbReference>
<dbReference type="RefSeq" id="WP_013797591.1">
    <property type="nucleotide sequence ID" value="NC_015559.1"/>
</dbReference>
<keyword evidence="6" id="KW-1185">Reference proteome</keyword>
<name>F6CS14_MARPP</name>
<dbReference type="eggNOG" id="COG2207">
    <property type="taxonomic scope" value="Bacteria"/>
</dbReference>
<accession>F6CS14</accession>
<evidence type="ECO:0000256" key="2">
    <source>
        <dbReference type="ARBA" id="ARBA00023125"/>
    </source>
</evidence>
<organism evidence="5 6">
    <name type="scientific">Marinomonas posidonica (strain CECT 7376 / NCIMB 14433 / IVIA-Po-181)</name>
    <dbReference type="NCBI Taxonomy" id="491952"/>
    <lineage>
        <taxon>Bacteria</taxon>
        <taxon>Pseudomonadati</taxon>
        <taxon>Pseudomonadota</taxon>
        <taxon>Gammaproteobacteria</taxon>
        <taxon>Oceanospirillales</taxon>
        <taxon>Oceanospirillaceae</taxon>
        <taxon>Marinomonas</taxon>
    </lineage>
</organism>
<evidence type="ECO:0000313" key="6">
    <source>
        <dbReference type="Proteomes" id="UP000009230"/>
    </source>
</evidence>
<evidence type="ECO:0000313" key="5">
    <source>
        <dbReference type="EMBL" id="AEF56121.1"/>
    </source>
</evidence>
<dbReference type="SMART" id="SM00342">
    <property type="entry name" value="HTH_ARAC"/>
    <property type="match status" value="1"/>
</dbReference>
<dbReference type="HOGENOM" id="CLU_066193_1_0_6"/>
<reference evidence="5 6" key="1">
    <citation type="journal article" date="2012" name="Stand. Genomic Sci.">
        <title>Complete genome sequence of Marinomonas posidonica type strain (IVIA-Po-181(T)).</title>
        <authorList>
            <person name="Lucas-Elio P."/>
            <person name="Goodwin L."/>
            <person name="Woyke T."/>
            <person name="Pitluck S."/>
            <person name="Nolan M."/>
            <person name="Kyrpides N.C."/>
            <person name="Detter J.C."/>
            <person name="Copeland A."/>
            <person name="Lu M."/>
            <person name="Bruce D."/>
            <person name="Detter C."/>
            <person name="Tapia R."/>
            <person name="Han S."/>
            <person name="Land M.L."/>
            <person name="Ivanova N."/>
            <person name="Mikhailova N."/>
            <person name="Johnston A.W."/>
            <person name="Sanchez-Amat A."/>
        </authorList>
    </citation>
    <scope>NUCLEOTIDE SEQUENCE [LARGE SCALE GENOMIC DNA]</scope>
    <source>
        <strain evidence="6">CECT 7376 / NCIMB 14433 / IVIA-Po-181</strain>
    </source>
</reference>
<dbReference type="KEGG" id="mpc:Mar181_3094"/>